<organism evidence="1 2">
    <name type="scientific">Colletotrichum truncatum</name>
    <name type="common">Anthracnose fungus</name>
    <name type="synonym">Colletotrichum capsici</name>
    <dbReference type="NCBI Taxonomy" id="5467"/>
    <lineage>
        <taxon>Eukaryota</taxon>
        <taxon>Fungi</taxon>
        <taxon>Dikarya</taxon>
        <taxon>Ascomycota</taxon>
        <taxon>Pezizomycotina</taxon>
        <taxon>Sordariomycetes</taxon>
        <taxon>Hypocreomycetidae</taxon>
        <taxon>Glomerellales</taxon>
        <taxon>Glomerellaceae</taxon>
        <taxon>Colletotrichum</taxon>
        <taxon>Colletotrichum truncatum species complex</taxon>
    </lineage>
</organism>
<keyword evidence="2" id="KW-1185">Reference proteome</keyword>
<protein>
    <submittedName>
        <fullName evidence="1">Cytochrome p450</fullName>
    </submittedName>
</protein>
<reference evidence="1 2" key="1">
    <citation type="journal article" date="2020" name="Phytopathology">
        <title>Genome Sequence Resources of Colletotrichum truncatum, C. plurivorum, C. musicola, and C. sojae: Four Species Pathogenic to Soybean (Glycine max).</title>
        <authorList>
            <person name="Rogerio F."/>
            <person name="Boufleur T.R."/>
            <person name="Ciampi-Guillardi M."/>
            <person name="Sukno S.A."/>
            <person name="Thon M.R."/>
            <person name="Massola Junior N.S."/>
            <person name="Baroncelli R."/>
        </authorList>
    </citation>
    <scope>NUCLEOTIDE SEQUENCE [LARGE SCALE GENOMIC DNA]</scope>
    <source>
        <strain evidence="1 2">CMES1059</strain>
    </source>
</reference>
<sequence>MLNYEFSWGPSTFAAVVAASAALIYVLRWLALPKPFPGIPYNEESANRVLGDMPLIRAARSRRTWFAETALSFNSPLSQIFFPFTSPLLICADPVEANDICTRRLKEFKRNSALQSIFGCVIPNHHIGMADDDPRFKKNRELVRDLMTPAFLHEVRTTGEVSAPQIYDKGARLVELWTEKMRISNGRPFEAGRDIHNMALDIILSVAFNRDESLGVTMRNTAHLANLPVQSAAKDETEPATIENLPLDTEAQVFNAMTDSVGMIFKSPLPRLRGWFLKRTDWMKKAMASKDEMTTRELAKAVERMEASEPPRCAMDQILLRERAMAEKEGRQPDYYSPTIRDELLGYLVAGHDTTSSAFQWGLKFIARNQPAQKRLRATLREAFPSAAASGRAPTATEILKTQIPYLDAVVEEILRCCETLPITSREAKVDTQVLGHHVPKGTVVLFIGNGPGYLRPAIPVDESKRTTETAKHAAHRAHVWDPADVDAFKPERWMKKTTEDGEEKEVFDATSGPFMPFGYGPRACFGKRLAYMEMRIVLCHVIWAFELETVSKELDSSTRIEALATTPGDCYVKLRNV</sequence>
<evidence type="ECO:0000313" key="2">
    <source>
        <dbReference type="Proteomes" id="UP000805649"/>
    </source>
</evidence>
<name>A0ACC3YXX7_COLTU</name>
<comment type="caution">
    <text evidence="1">The sequence shown here is derived from an EMBL/GenBank/DDBJ whole genome shotgun (WGS) entry which is preliminary data.</text>
</comment>
<evidence type="ECO:0000313" key="1">
    <source>
        <dbReference type="EMBL" id="KAL0936818.1"/>
    </source>
</evidence>
<dbReference type="EMBL" id="VUJX02000005">
    <property type="protein sequence ID" value="KAL0936818.1"/>
    <property type="molecule type" value="Genomic_DNA"/>
</dbReference>
<accession>A0ACC3YXX7</accession>
<proteinExistence type="predicted"/>
<dbReference type="Proteomes" id="UP000805649">
    <property type="component" value="Unassembled WGS sequence"/>
</dbReference>
<gene>
    <name evidence="1" type="ORF">CTRU02_209034</name>
</gene>